<dbReference type="Pfam" id="PF02639">
    <property type="entry name" value="DUF188"/>
    <property type="match status" value="1"/>
</dbReference>
<dbReference type="NCBIfam" id="NF001095">
    <property type="entry name" value="PRK00124.1"/>
    <property type="match status" value="1"/>
</dbReference>
<reference evidence="4" key="1">
    <citation type="journal article" date="2019" name="Microbiology">
        <title>Complete Genome Sequence of an Uncultured Bacterium of the Candidate Phylum Bipolaricaulota.</title>
        <authorList>
            <person name="Kadnikov V.V."/>
            <person name="Mardanov A.V."/>
            <person name="Beletsky A.V."/>
            <person name="Frank Y.A."/>
            <person name="Karnachuk O.V."/>
            <person name="Ravin N.V."/>
        </authorList>
    </citation>
    <scope>NUCLEOTIDE SEQUENCE [LARGE SCALE GENOMIC DNA]</scope>
</reference>
<proteinExistence type="inferred from homology"/>
<dbReference type="AlphaFoldDB" id="A0A6I6D9N5"/>
<comment type="similarity">
    <text evidence="1 2">Belongs to the UPF0178 family.</text>
</comment>
<name>A0A6I6D9N5_9FIRM</name>
<dbReference type="InterPro" id="IPR003791">
    <property type="entry name" value="UPF0178"/>
</dbReference>
<dbReference type="PANTHER" id="PTHR35146:SF1">
    <property type="entry name" value="UPF0178 PROTEIN YAII"/>
    <property type="match status" value="1"/>
</dbReference>
<evidence type="ECO:0000313" key="3">
    <source>
        <dbReference type="EMBL" id="QGT99588.1"/>
    </source>
</evidence>
<evidence type="ECO:0000256" key="2">
    <source>
        <dbReference type="HAMAP-Rule" id="MF_00489"/>
    </source>
</evidence>
<dbReference type="Proteomes" id="UP000426444">
    <property type="component" value="Chromosome"/>
</dbReference>
<accession>A0A6I6D9N5</accession>
<dbReference type="OrthoDB" id="9798918at2"/>
<dbReference type="PANTHER" id="PTHR35146">
    <property type="entry name" value="UPF0178 PROTEIN YAII"/>
    <property type="match status" value="1"/>
</dbReference>
<dbReference type="HAMAP" id="MF_00489">
    <property type="entry name" value="UPF0178"/>
    <property type="match status" value="1"/>
</dbReference>
<organism evidence="3 4">
    <name type="scientific">Candidatus Syntrophocurvum alkaliphilum</name>
    <dbReference type="NCBI Taxonomy" id="2293317"/>
    <lineage>
        <taxon>Bacteria</taxon>
        <taxon>Bacillati</taxon>
        <taxon>Bacillota</taxon>
        <taxon>Clostridia</taxon>
        <taxon>Eubacteriales</taxon>
        <taxon>Syntrophomonadaceae</taxon>
        <taxon>Candidatus Syntrophocurvum</taxon>
    </lineage>
</organism>
<dbReference type="EMBL" id="CP046457">
    <property type="protein sequence ID" value="QGT99588.1"/>
    <property type="molecule type" value="Genomic_DNA"/>
</dbReference>
<evidence type="ECO:0000313" key="4">
    <source>
        <dbReference type="Proteomes" id="UP000426444"/>
    </source>
</evidence>
<dbReference type="RefSeq" id="WP_156203469.1">
    <property type="nucleotide sequence ID" value="NZ_CP046457.1"/>
</dbReference>
<evidence type="ECO:0000256" key="1">
    <source>
        <dbReference type="ARBA" id="ARBA00008522"/>
    </source>
</evidence>
<protein>
    <recommendedName>
        <fullName evidence="2">UPF0178 protein SYNTR_0995</fullName>
    </recommendedName>
</protein>
<sequence>MKILVDADACPVKNLIEEIAENYQLLVVLVCNSHHIINSNYSKVMIVDDKSQSADIAILNNTNKGDIVITNDYGLAAVALGKGAFTINFSGVQYDLKTIDYLLMQRYVKQKARQSGQKVSGPKKRSDKNNIKFKSKLIKLIEENVNIT</sequence>
<dbReference type="KEGG" id="salq:SYNTR_0995"/>
<gene>
    <name evidence="3" type="ORF">SYNTR_0995</name>
</gene>
<keyword evidence="4" id="KW-1185">Reference proteome</keyword>